<dbReference type="EMBL" id="CAFBLK010000183">
    <property type="protein sequence ID" value="CAB4873807.1"/>
    <property type="molecule type" value="Genomic_DNA"/>
</dbReference>
<evidence type="ECO:0000313" key="2">
    <source>
        <dbReference type="EMBL" id="CAB4873807.1"/>
    </source>
</evidence>
<accession>A0A6J7DT76</accession>
<organism evidence="2">
    <name type="scientific">freshwater metagenome</name>
    <dbReference type="NCBI Taxonomy" id="449393"/>
    <lineage>
        <taxon>unclassified sequences</taxon>
        <taxon>metagenomes</taxon>
        <taxon>ecological metagenomes</taxon>
    </lineage>
</organism>
<gene>
    <name evidence="1" type="ORF">UFOPK2925_00450</name>
    <name evidence="2" type="ORF">UFOPK3317_01036</name>
</gene>
<dbReference type="EMBL" id="CAEZZU010000045">
    <property type="protein sequence ID" value="CAB4774261.1"/>
    <property type="molecule type" value="Genomic_DNA"/>
</dbReference>
<name>A0A6J7DT76_9ZZZZ</name>
<dbReference type="AlphaFoldDB" id="A0A6J7DT76"/>
<protein>
    <submittedName>
        <fullName evidence="2">Unannotated protein</fullName>
    </submittedName>
</protein>
<evidence type="ECO:0000313" key="1">
    <source>
        <dbReference type="EMBL" id="CAB4774261.1"/>
    </source>
</evidence>
<sequence>MTDSFVRVTDVTNPALCIIDNDGRRLEINHDDALSLFQLAEGLEAATTSSCTECRSRVIASGALSDLLSSFVEHPRVSEIIAFADDASTLHIYVIDVESPCTHRTWRDPGREEFFMAVKAQSPIRKRR</sequence>
<reference evidence="2" key="1">
    <citation type="submission" date="2020-05" db="EMBL/GenBank/DDBJ databases">
        <authorList>
            <person name="Chiriac C."/>
            <person name="Salcher M."/>
            <person name="Ghai R."/>
            <person name="Kavagutti S V."/>
        </authorList>
    </citation>
    <scope>NUCLEOTIDE SEQUENCE</scope>
</reference>
<proteinExistence type="predicted"/>